<sequence>MLVLVDRFVFVLLIFSLFLFFIYIWEQTECCSSTTYAVMTQLPLYPEYVPHFEEIEKLIQQNSASNVTAELVPPYYRLENRYLVSPPYRLATCEIEKNMVTLRHSIFCYLTNTTQFIAQNRSISTEFWDNWLCDETFLRESISSVKDTIGPNLTLFAVIRHPVDRFLSGYVDKCLKDLTYYAEENRCFGCQKDVHCFVDALHNVFMEYYNNRSKNGRDPEAARMNDFYVRHFAPQTWYCELKEHRNEYIILNYHTGPNSTRSIAEDYYKLFERAGVPKKHLKTIYSEMMKGTTRHSTANSLERKVVEQQLLSDTYVMRRLMQMY</sequence>
<name>A0A7I4Y7W8_HAECO</name>
<dbReference type="InterPro" id="IPR007669">
    <property type="entry name" value="Chst-1-like"/>
</dbReference>
<dbReference type="PANTHER" id="PTHR22900:SF5">
    <property type="entry name" value="PROTEIN CBG14245"/>
    <property type="match status" value="1"/>
</dbReference>
<keyword evidence="1" id="KW-0812">Transmembrane</keyword>
<keyword evidence="2" id="KW-1185">Reference proteome</keyword>
<dbReference type="GO" id="GO:1902884">
    <property type="term" value="P:positive regulation of response to oxidative stress"/>
    <property type="evidence" value="ECO:0007669"/>
    <property type="project" value="InterPro"/>
</dbReference>
<dbReference type="Proteomes" id="UP000025227">
    <property type="component" value="Unplaced"/>
</dbReference>
<reference evidence="3" key="1">
    <citation type="submission" date="2020-12" db="UniProtKB">
        <authorList>
            <consortium name="WormBaseParasite"/>
        </authorList>
    </citation>
    <scope>IDENTIFICATION</scope>
    <source>
        <strain evidence="3">MHco3</strain>
    </source>
</reference>
<dbReference type="GO" id="GO:0050650">
    <property type="term" value="P:chondroitin sulfate proteoglycan biosynthetic process"/>
    <property type="evidence" value="ECO:0007669"/>
    <property type="project" value="InterPro"/>
</dbReference>
<dbReference type="InterPro" id="IPR005331">
    <property type="entry name" value="Sulfotransferase"/>
</dbReference>
<accession>A0A7I4Y7W8</accession>
<evidence type="ECO:0000313" key="2">
    <source>
        <dbReference type="Proteomes" id="UP000025227"/>
    </source>
</evidence>
<dbReference type="Pfam" id="PF03567">
    <property type="entry name" value="Sulfotransfer_2"/>
    <property type="match status" value="1"/>
</dbReference>
<evidence type="ECO:0000256" key="1">
    <source>
        <dbReference type="SAM" id="Phobius"/>
    </source>
</evidence>
<organism evidence="2 3">
    <name type="scientific">Haemonchus contortus</name>
    <name type="common">Barber pole worm</name>
    <dbReference type="NCBI Taxonomy" id="6289"/>
    <lineage>
        <taxon>Eukaryota</taxon>
        <taxon>Metazoa</taxon>
        <taxon>Ecdysozoa</taxon>
        <taxon>Nematoda</taxon>
        <taxon>Chromadorea</taxon>
        <taxon>Rhabditida</taxon>
        <taxon>Rhabditina</taxon>
        <taxon>Rhabditomorpha</taxon>
        <taxon>Strongyloidea</taxon>
        <taxon>Trichostrongylidae</taxon>
        <taxon>Haemonchus</taxon>
    </lineage>
</organism>
<dbReference type="AlphaFoldDB" id="A0A7I4Y7W8"/>
<keyword evidence="1" id="KW-0472">Membrane</keyword>
<evidence type="ECO:0000313" key="3">
    <source>
        <dbReference type="WBParaSite" id="HCON_00056345-00001"/>
    </source>
</evidence>
<dbReference type="PANTHER" id="PTHR22900">
    <property type="entry name" value="PROTEIN CBG14245-RELATED"/>
    <property type="match status" value="1"/>
</dbReference>
<feature type="transmembrane region" description="Helical" evidence="1">
    <location>
        <begin position="7"/>
        <end position="25"/>
    </location>
</feature>
<dbReference type="WBParaSite" id="HCON_00056345-00001">
    <property type="protein sequence ID" value="HCON_00056345-00001"/>
    <property type="gene ID" value="HCON_00056345"/>
</dbReference>
<dbReference type="OrthoDB" id="408912at2759"/>
<dbReference type="GO" id="GO:0016020">
    <property type="term" value="C:membrane"/>
    <property type="evidence" value="ECO:0007669"/>
    <property type="project" value="InterPro"/>
</dbReference>
<protein>
    <submittedName>
        <fullName evidence="3">Carbohydrate sulfotransferase</fullName>
    </submittedName>
</protein>
<keyword evidence="1" id="KW-1133">Transmembrane helix</keyword>
<proteinExistence type="predicted"/>
<dbReference type="GO" id="GO:0047756">
    <property type="term" value="F:chondroitin 4-sulfotransferase activity"/>
    <property type="evidence" value="ECO:0007669"/>
    <property type="project" value="InterPro"/>
</dbReference>